<evidence type="ECO:0000256" key="5">
    <source>
        <dbReference type="ARBA" id="ARBA00022989"/>
    </source>
</evidence>
<organism evidence="9 10">
    <name type="scientific">Riccia fluitans</name>
    <dbReference type="NCBI Taxonomy" id="41844"/>
    <lineage>
        <taxon>Eukaryota</taxon>
        <taxon>Viridiplantae</taxon>
        <taxon>Streptophyta</taxon>
        <taxon>Embryophyta</taxon>
        <taxon>Marchantiophyta</taxon>
        <taxon>Marchantiopsida</taxon>
        <taxon>Marchantiidae</taxon>
        <taxon>Marchantiales</taxon>
        <taxon>Ricciaceae</taxon>
        <taxon>Riccia</taxon>
    </lineage>
</organism>
<evidence type="ECO:0000256" key="4">
    <source>
        <dbReference type="ARBA" id="ARBA00022801"/>
    </source>
</evidence>
<dbReference type="InterPro" id="IPR022764">
    <property type="entry name" value="Peptidase_S54_rhomboid_dom"/>
</dbReference>
<dbReference type="EMBL" id="JBHFFA010000007">
    <property type="protein sequence ID" value="KAL2612879.1"/>
    <property type="molecule type" value="Genomic_DNA"/>
</dbReference>
<feature type="transmembrane region" description="Helical" evidence="7">
    <location>
        <begin position="269"/>
        <end position="291"/>
    </location>
</feature>
<feature type="transmembrane region" description="Helical" evidence="7">
    <location>
        <begin position="239"/>
        <end position="262"/>
    </location>
</feature>
<reference evidence="9 10" key="1">
    <citation type="submission" date="2024-09" db="EMBL/GenBank/DDBJ databases">
        <title>Chromosome-scale assembly of Riccia fluitans.</title>
        <authorList>
            <person name="Paukszto L."/>
            <person name="Sawicki J."/>
            <person name="Karawczyk K."/>
            <person name="Piernik-Szablinska J."/>
            <person name="Szczecinska M."/>
            <person name="Mazdziarz M."/>
        </authorList>
    </citation>
    <scope>NUCLEOTIDE SEQUENCE [LARGE SCALE GENOMIC DNA]</scope>
    <source>
        <strain evidence="9">Rf_01</strain>
        <tissue evidence="9">Aerial parts of the thallus</tissue>
    </source>
</reference>
<gene>
    <name evidence="9" type="ORF">R1flu_024571</name>
</gene>
<evidence type="ECO:0000256" key="3">
    <source>
        <dbReference type="ARBA" id="ARBA00022692"/>
    </source>
</evidence>
<evidence type="ECO:0000313" key="10">
    <source>
        <dbReference type="Proteomes" id="UP001605036"/>
    </source>
</evidence>
<dbReference type="GO" id="GO:0016787">
    <property type="term" value="F:hydrolase activity"/>
    <property type="evidence" value="ECO:0007669"/>
    <property type="project" value="UniProtKB-KW"/>
</dbReference>
<dbReference type="InterPro" id="IPR050925">
    <property type="entry name" value="Rhomboid_protease_S54"/>
</dbReference>
<dbReference type="Proteomes" id="UP001605036">
    <property type="component" value="Unassembled WGS sequence"/>
</dbReference>
<keyword evidence="6 7" id="KW-0472">Membrane</keyword>
<sequence>MALRKAAARSDALSLTRWVDYFAPSLRRPFSQSNDLCNSLEKAASLVNPPLNGGVGLASGLSSRGLSGLSQQVGFGVAFRRGFWGLRGELTRNTRKEAHWTRPRREIFGGFGGSRHFGGSGYGDPQLVLGGLIAANVGVFFLWRTMSSKFMSANFVVSGDALKSGRLHTLVTSAFSQYELHHLLSNMIGLYFFGSEIGRIFGGQKLMLLYLTGGVVGALAHVGYWAVIKPRLEGYSGRWYSPPGLLGSSGAVNAIILLDILLFPKRIIYFNMIIPIPAALFGLVIVGSDLWAATNGQRSGTSAAAHLGGAATGVLAFLKWRF</sequence>
<feature type="transmembrane region" description="Helical" evidence="7">
    <location>
        <begin position="126"/>
        <end position="143"/>
    </location>
</feature>
<evidence type="ECO:0000259" key="8">
    <source>
        <dbReference type="Pfam" id="PF01694"/>
    </source>
</evidence>
<evidence type="ECO:0000313" key="9">
    <source>
        <dbReference type="EMBL" id="KAL2612879.1"/>
    </source>
</evidence>
<accession>A0ABD1XVB1</accession>
<dbReference type="PANTHER" id="PTHR43731">
    <property type="entry name" value="RHOMBOID PROTEASE"/>
    <property type="match status" value="1"/>
</dbReference>
<feature type="domain" description="Peptidase S54 rhomboid" evidence="8">
    <location>
        <begin position="165"/>
        <end position="316"/>
    </location>
</feature>
<keyword evidence="4" id="KW-0378">Hydrolase</keyword>
<dbReference type="GO" id="GO:0016020">
    <property type="term" value="C:membrane"/>
    <property type="evidence" value="ECO:0007669"/>
    <property type="project" value="UniProtKB-SubCell"/>
</dbReference>
<feature type="transmembrane region" description="Helical" evidence="7">
    <location>
        <begin position="207"/>
        <end position="227"/>
    </location>
</feature>
<dbReference type="PANTHER" id="PTHR43731:SF14">
    <property type="entry name" value="PRESENILIN-ASSOCIATED RHOMBOID-LIKE PROTEIN, MITOCHONDRIAL"/>
    <property type="match status" value="1"/>
</dbReference>
<evidence type="ECO:0000256" key="6">
    <source>
        <dbReference type="ARBA" id="ARBA00023136"/>
    </source>
</evidence>
<proteinExistence type="inferred from homology"/>
<name>A0ABD1XVB1_9MARC</name>
<dbReference type="SUPFAM" id="SSF144091">
    <property type="entry name" value="Rhomboid-like"/>
    <property type="match status" value="1"/>
</dbReference>
<protein>
    <recommendedName>
        <fullName evidence="8">Peptidase S54 rhomboid domain-containing protein</fullName>
    </recommendedName>
</protein>
<comment type="subcellular location">
    <subcellularLocation>
        <location evidence="1">Membrane</location>
        <topology evidence="1">Multi-pass membrane protein</topology>
    </subcellularLocation>
</comment>
<keyword evidence="5 7" id="KW-1133">Transmembrane helix</keyword>
<comment type="similarity">
    <text evidence="2">Belongs to the peptidase S54 family.</text>
</comment>
<feature type="transmembrane region" description="Helical" evidence="7">
    <location>
        <begin position="303"/>
        <end position="320"/>
    </location>
</feature>
<keyword evidence="10" id="KW-1185">Reference proteome</keyword>
<dbReference type="InterPro" id="IPR035952">
    <property type="entry name" value="Rhomboid-like_sf"/>
</dbReference>
<evidence type="ECO:0000256" key="1">
    <source>
        <dbReference type="ARBA" id="ARBA00004141"/>
    </source>
</evidence>
<comment type="caution">
    <text evidence="9">The sequence shown here is derived from an EMBL/GenBank/DDBJ whole genome shotgun (WGS) entry which is preliminary data.</text>
</comment>
<dbReference type="AlphaFoldDB" id="A0ABD1XVB1"/>
<dbReference type="Gene3D" id="1.20.1540.10">
    <property type="entry name" value="Rhomboid-like"/>
    <property type="match status" value="1"/>
</dbReference>
<evidence type="ECO:0000256" key="7">
    <source>
        <dbReference type="SAM" id="Phobius"/>
    </source>
</evidence>
<keyword evidence="3 7" id="KW-0812">Transmembrane</keyword>
<dbReference type="Pfam" id="PF01694">
    <property type="entry name" value="Rhomboid"/>
    <property type="match status" value="1"/>
</dbReference>
<evidence type="ECO:0000256" key="2">
    <source>
        <dbReference type="ARBA" id="ARBA00009045"/>
    </source>
</evidence>